<proteinExistence type="predicted"/>
<sequence length="302" mass="30673">MKTRKGIGLVLVIALLVLANACLDYTAVCKALDVDSLFDGAVTEIVSGSEEGQAMLVSNIIAIVISLGCAATLWVLPRVGANNFAMGSRKACAAALGAAASIALIIAGLRFASDVASTVFESGEATAVLKGVFLVLVMLALSAGEAIASYWKQYSALRAERAELQALKLRLRADLDDVDARVQAAGQLADLAKSEAFCACEGAGESLYQGLLTLSGEFQNDFIRFTTAITDSRVRFSRQLSALARTSQVAFAGAGVGAAGVADAGAAAADASVVDAPALASAVDAAAVGGMHASPARDQVAA</sequence>
<reference evidence="3 4" key="1">
    <citation type="submission" date="2019-01" db="EMBL/GenBank/DDBJ databases">
        <title>Senegalimassilia sp. nov. KGMB04484 isolated human feces.</title>
        <authorList>
            <person name="Han K.-I."/>
            <person name="Kim J.-S."/>
            <person name="Lee K.C."/>
            <person name="Suh M.K."/>
            <person name="Eom M.K."/>
            <person name="Lee J.H."/>
            <person name="Park S.-H."/>
            <person name="Kang S.W."/>
            <person name="Park J.-E."/>
            <person name="Oh B.S."/>
            <person name="Yu S.Y."/>
            <person name="Choi S.-H."/>
            <person name="Lee D.H."/>
            <person name="Yoon H."/>
            <person name="Kim B.-Y."/>
            <person name="Lee J.H."/>
            <person name="Lee J.-S."/>
        </authorList>
    </citation>
    <scope>NUCLEOTIDE SEQUENCE [LARGE SCALE GENOMIC DNA]</scope>
    <source>
        <strain evidence="3 4">KGMB04484</strain>
    </source>
</reference>
<dbReference type="RefSeq" id="WP_129425349.1">
    <property type="nucleotide sequence ID" value="NZ_SDPW01000001.1"/>
</dbReference>
<gene>
    <name evidence="3" type="ORF">ET524_09590</name>
</gene>
<keyword evidence="1" id="KW-0175">Coiled coil</keyword>
<name>A0A4Q2K0C8_9ACTN</name>
<evidence type="ECO:0000313" key="4">
    <source>
        <dbReference type="Proteomes" id="UP000293345"/>
    </source>
</evidence>
<comment type="caution">
    <text evidence="3">The sequence shown here is derived from an EMBL/GenBank/DDBJ whole genome shotgun (WGS) entry which is preliminary data.</text>
</comment>
<evidence type="ECO:0000256" key="1">
    <source>
        <dbReference type="SAM" id="Coils"/>
    </source>
</evidence>
<keyword evidence="4" id="KW-1185">Reference proteome</keyword>
<feature type="coiled-coil region" evidence="1">
    <location>
        <begin position="154"/>
        <end position="181"/>
    </location>
</feature>
<keyword evidence="2" id="KW-0472">Membrane</keyword>
<evidence type="ECO:0000256" key="2">
    <source>
        <dbReference type="SAM" id="Phobius"/>
    </source>
</evidence>
<dbReference type="Proteomes" id="UP000293345">
    <property type="component" value="Unassembled WGS sequence"/>
</dbReference>
<evidence type="ECO:0000313" key="3">
    <source>
        <dbReference type="EMBL" id="RXZ54706.1"/>
    </source>
</evidence>
<keyword evidence="2" id="KW-0812">Transmembrane</keyword>
<feature type="transmembrane region" description="Helical" evidence="2">
    <location>
        <begin position="55"/>
        <end position="79"/>
    </location>
</feature>
<accession>A0A4Q2K0C8</accession>
<protein>
    <submittedName>
        <fullName evidence="3">Uncharacterized protein</fullName>
    </submittedName>
</protein>
<dbReference type="AlphaFoldDB" id="A0A4Q2K0C8"/>
<organism evidence="3 4">
    <name type="scientific">Senegalimassilia faecalis</name>
    <dbReference type="NCBI Taxonomy" id="2509433"/>
    <lineage>
        <taxon>Bacteria</taxon>
        <taxon>Bacillati</taxon>
        <taxon>Actinomycetota</taxon>
        <taxon>Coriobacteriia</taxon>
        <taxon>Coriobacteriales</taxon>
        <taxon>Coriobacteriaceae</taxon>
        <taxon>Senegalimassilia</taxon>
    </lineage>
</organism>
<dbReference type="EMBL" id="SDPW01000001">
    <property type="protein sequence ID" value="RXZ54706.1"/>
    <property type="molecule type" value="Genomic_DNA"/>
</dbReference>
<feature type="transmembrane region" description="Helical" evidence="2">
    <location>
        <begin position="132"/>
        <end position="151"/>
    </location>
</feature>
<feature type="transmembrane region" description="Helical" evidence="2">
    <location>
        <begin position="91"/>
        <end position="112"/>
    </location>
</feature>
<keyword evidence="2" id="KW-1133">Transmembrane helix</keyword>